<comment type="similarity">
    <text evidence="1 8">Belongs to the peptidase A1 family.</text>
</comment>
<dbReference type="PROSITE" id="PS51767">
    <property type="entry name" value="PEPTIDASE_A1"/>
    <property type="match status" value="1"/>
</dbReference>
<keyword evidence="2 8" id="KW-0645">Protease</keyword>
<keyword evidence="6" id="KW-0325">Glycoprotein</keyword>
<keyword evidence="9" id="KW-0732">Signal</keyword>
<gene>
    <name evidence="11" type="ORF">TrST_g8168</name>
</gene>
<evidence type="ECO:0000256" key="6">
    <source>
        <dbReference type="ARBA" id="ARBA00023180"/>
    </source>
</evidence>
<dbReference type="AlphaFoldDB" id="A0A9W7B1K1"/>
<dbReference type="FunFam" id="2.40.70.10:FF:000002">
    <property type="entry name" value="Vacuolar aspartic proteinase"/>
    <property type="match status" value="1"/>
</dbReference>
<dbReference type="InterPro" id="IPR021109">
    <property type="entry name" value="Peptidase_aspartic_dom_sf"/>
</dbReference>
<dbReference type="InterPro" id="IPR001461">
    <property type="entry name" value="Aspartic_peptidase_A1"/>
</dbReference>
<keyword evidence="4 8" id="KW-0378">Hydrolase</keyword>
<dbReference type="PANTHER" id="PTHR47966">
    <property type="entry name" value="BETA-SITE APP-CLEAVING ENZYME, ISOFORM A-RELATED"/>
    <property type="match status" value="1"/>
</dbReference>
<feature type="signal peptide" evidence="9">
    <location>
        <begin position="1"/>
        <end position="15"/>
    </location>
</feature>
<sequence length="370" mass="39665">MKFAALFSTFAVASAVTTVKLNKKSNEDFIEEVRSSFQLKSTLGDSGDITIKDYQNSQYFGEMSVGTPAQKFDVIFDTGSSNLWVPASDCSNCGGKIVGRKNKYDRTKSSTYVVDDAPFAIQYGSGPVSGNWSVDTANMGGFDIDAQRFAEVKDASGLGVAYSLGKFDGILGLAFDSISIDKTPTPLKNLIDQGKIDKGMFAFYLGDEADGELTIGGYDETKYTGDLVWEPLSQATYWEIDLDDVSAGGTSYASSTSGIVDSGTSLLTGPTSIVKDLAKSVGAKANVAGEYTVDCDATLPDITFTIGGNPYTLTGDEYIIKSGTTCLFAFMGLDVPRPAGPLWILGDVFMRKFYTVFDYENEQIGFATAI</sequence>
<evidence type="ECO:0000256" key="9">
    <source>
        <dbReference type="SAM" id="SignalP"/>
    </source>
</evidence>
<dbReference type="PANTHER" id="PTHR47966:SF51">
    <property type="entry name" value="BETA-SITE APP-CLEAVING ENZYME, ISOFORM A-RELATED"/>
    <property type="match status" value="1"/>
</dbReference>
<organism evidence="11 12">
    <name type="scientific">Triparma strigata</name>
    <dbReference type="NCBI Taxonomy" id="1606541"/>
    <lineage>
        <taxon>Eukaryota</taxon>
        <taxon>Sar</taxon>
        <taxon>Stramenopiles</taxon>
        <taxon>Ochrophyta</taxon>
        <taxon>Bolidophyceae</taxon>
        <taxon>Parmales</taxon>
        <taxon>Triparmaceae</taxon>
        <taxon>Triparma</taxon>
    </lineage>
</organism>
<keyword evidence="12" id="KW-1185">Reference proteome</keyword>
<dbReference type="OrthoDB" id="771136at2759"/>
<dbReference type="InterPro" id="IPR001969">
    <property type="entry name" value="Aspartic_peptidase_AS"/>
</dbReference>
<evidence type="ECO:0000256" key="4">
    <source>
        <dbReference type="ARBA" id="ARBA00022801"/>
    </source>
</evidence>
<dbReference type="EMBL" id="BRXY01000227">
    <property type="protein sequence ID" value="GMH78878.1"/>
    <property type="molecule type" value="Genomic_DNA"/>
</dbReference>
<evidence type="ECO:0000256" key="2">
    <source>
        <dbReference type="ARBA" id="ARBA00022670"/>
    </source>
</evidence>
<evidence type="ECO:0000256" key="5">
    <source>
        <dbReference type="ARBA" id="ARBA00023157"/>
    </source>
</evidence>
<evidence type="ECO:0000256" key="7">
    <source>
        <dbReference type="PIRSR" id="PIRSR601461-1"/>
    </source>
</evidence>
<comment type="caution">
    <text evidence="11">The sequence shown here is derived from an EMBL/GenBank/DDBJ whole genome shotgun (WGS) entry which is preliminary data.</text>
</comment>
<dbReference type="PROSITE" id="PS00141">
    <property type="entry name" value="ASP_PROTEASE"/>
    <property type="match status" value="2"/>
</dbReference>
<feature type="domain" description="Peptidase A1" evidence="10">
    <location>
        <begin position="59"/>
        <end position="367"/>
    </location>
</feature>
<evidence type="ECO:0000256" key="1">
    <source>
        <dbReference type="ARBA" id="ARBA00007447"/>
    </source>
</evidence>
<evidence type="ECO:0000313" key="11">
    <source>
        <dbReference type="EMBL" id="GMH78878.1"/>
    </source>
</evidence>
<accession>A0A9W7B1K1</accession>
<dbReference type="FunFam" id="2.40.70.10:FF:000008">
    <property type="entry name" value="Cathepsin D"/>
    <property type="match status" value="1"/>
</dbReference>
<evidence type="ECO:0000256" key="8">
    <source>
        <dbReference type="RuleBase" id="RU000454"/>
    </source>
</evidence>
<dbReference type="Proteomes" id="UP001165085">
    <property type="component" value="Unassembled WGS sequence"/>
</dbReference>
<evidence type="ECO:0000256" key="3">
    <source>
        <dbReference type="ARBA" id="ARBA00022750"/>
    </source>
</evidence>
<evidence type="ECO:0000313" key="12">
    <source>
        <dbReference type="Proteomes" id="UP001165085"/>
    </source>
</evidence>
<name>A0A9W7B1K1_9STRA</name>
<dbReference type="SUPFAM" id="SSF50630">
    <property type="entry name" value="Acid proteases"/>
    <property type="match status" value="1"/>
</dbReference>
<keyword evidence="5" id="KW-1015">Disulfide bond</keyword>
<proteinExistence type="inferred from homology"/>
<dbReference type="Pfam" id="PF00026">
    <property type="entry name" value="Asp"/>
    <property type="match status" value="1"/>
</dbReference>
<keyword evidence="3 8" id="KW-0064">Aspartyl protease</keyword>
<feature type="chain" id="PRO_5040924912" description="Peptidase A1 domain-containing protein" evidence="9">
    <location>
        <begin position="16"/>
        <end position="370"/>
    </location>
</feature>
<dbReference type="GO" id="GO:0006508">
    <property type="term" value="P:proteolysis"/>
    <property type="evidence" value="ECO:0007669"/>
    <property type="project" value="UniProtKB-KW"/>
</dbReference>
<dbReference type="GO" id="GO:0004190">
    <property type="term" value="F:aspartic-type endopeptidase activity"/>
    <property type="evidence" value="ECO:0007669"/>
    <property type="project" value="UniProtKB-KW"/>
</dbReference>
<dbReference type="InterPro" id="IPR033121">
    <property type="entry name" value="PEPTIDASE_A1"/>
</dbReference>
<feature type="active site" evidence="7">
    <location>
        <position position="261"/>
    </location>
</feature>
<dbReference type="PRINTS" id="PR00792">
    <property type="entry name" value="PEPSIN"/>
</dbReference>
<dbReference type="Gene3D" id="2.40.70.10">
    <property type="entry name" value="Acid Proteases"/>
    <property type="match status" value="2"/>
</dbReference>
<evidence type="ECO:0000259" key="10">
    <source>
        <dbReference type="PROSITE" id="PS51767"/>
    </source>
</evidence>
<protein>
    <recommendedName>
        <fullName evidence="10">Peptidase A1 domain-containing protein</fullName>
    </recommendedName>
</protein>
<reference evidence="12" key="1">
    <citation type="journal article" date="2023" name="Commun. Biol.">
        <title>Genome analysis of Parmales, the sister group of diatoms, reveals the evolutionary specialization of diatoms from phago-mixotrophs to photoautotrophs.</title>
        <authorList>
            <person name="Ban H."/>
            <person name="Sato S."/>
            <person name="Yoshikawa S."/>
            <person name="Yamada K."/>
            <person name="Nakamura Y."/>
            <person name="Ichinomiya M."/>
            <person name="Sato N."/>
            <person name="Blanc-Mathieu R."/>
            <person name="Endo H."/>
            <person name="Kuwata A."/>
            <person name="Ogata H."/>
        </authorList>
    </citation>
    <scope>NUCLEOTIDE SEQUENCE [LARGE SCALE GENOMIC DNA]</scope>
    <source>
        <strain evidence="12">NIES 3701</strain>
    </source>
</reference>
<feature type="active site" evidence="7">
    <location>
        <position position="77"/>
    </location>
</feature>